<dbReference type="PROSITE" id="PS50943">
    <property type="entry name" value="HTH_CROC1"/>
    <property type="match status" value="1"/>
</dbReference>
<proteinExistence type="predicted"/>
<sequence length="355" mass="39225">MSLLFPRLLRARAKDLAAEYRELDLNSLSARWAVTDESAVYVATGGTRVQLDQLATLRRTVLDLAETSGYPTVPSQDQKTSFDLTLAESLHREMHLAPVEAASGDVWAFLALVLMPDVAHWRFPLPPGDRVRGTDLTRHVFGRLWWRAQLVHTPGDPNPYQALTVLGESAFDQIYARRSALGGSPHLIKSILRVWNNLDLSGLADRIVLREFLKRLLRLAPFVVFDGLHDDDLDAELYVVAYETVFGMQTSSGATDAEASERARKATMRFSHRSTQSSAAIEPPAPTFSQWLSSELERADMSRLGLAAKLAVTPAAVSAWVTGRSQPRDLVKREIAVILGGDLPEIFGGDSVNPR</sequence>
<dbReference type="SMART" id="SM00530">
    <property type="entry name" value="HTH_XRE"/>
    <property type="match status" value="1"/>
</dbReference>
<protein>
    <submittedName>
        <fullName evidence="2">Ribosome-binding protein aMBF1 (Putative translation factor)</fullName>
    </submittedName>
</protein>
<keyword evidence="3" id="KW-1185">Reference proteome</keyword>
<comment type="caution">
    <text evidence="2">The sequence shown here is derived from an EMBL/GenBank/DDBJ whole genome shotgun (WGS) entry which is preliminary data.</text>
</comment>
<dbReference type="AlphaFoldDB" id="A0A370GZV9"/>
<evidence type="ECO:0000313" key="3">
    <source>
        <dbReference type="Proteomes" id="UP000255355"/>
    </source>
</evidence>
<dbReference type="STRING" id="1210089.GCA_001613165_00786"/>
<name>A0A370GZV9_9NOCA</name>
<reference evidence="2 3" key="1">
    <citation type="submission" date="2018-07" db="EMBL/GenBank/DDBJ databases">
        <title>Genomic Encyclopedia of Type Strains, Phase IV (KMG-IV): sequencing the most valuable type-strain genomes for metagenomic binning, comparative biology and taxonomic classification.</title>
        <authorList>
            <person name="Goeker M."/>
        </authorList>
    </citation>
    <scope>NUCLEOTIDE SEQUENCE [LARGE SCALE GENOMIC DNA]</scope>
    <source>
        <strain evidence="2 3">DSM 44952</strain>
    </source>
</reference>
<dbReference type="RefSeq" id="WP_147289020.1">
    <property type="nucleotide sequence ID" value="NZ_QQAZ01000007.1"/>
</dbReference>
<accession>A0A370GZV9</accession>
<evidence type="ECO:0000259" key="1">
    <source>
        <dbReference type="PROSITE" id="PS50943"/>
    </source>
</evidence>
<dbReference type="OrthoDB" id="9813719at2"/>
<dbReference type="GO" id="GO:0003677">
    <property type="term" value="F:DNA binding"/>
    <property type="evidence" value="ECO:0007669"/>
    <property type="project" value="InterPro"/>
</dbReference>
<dbReference type="CDD" id="cd00093">
    <property type="entry name" value="HTH_XRE"/>
    <property type="match status" value="1"/>
</dbReference>
<organism evidence="2 3">
    <name type="scientific">Nocardia mexicana</name>
    <dbReference type="NCBI Taxonomy" id="279262"/>
    <lineage>
        <taxon>Bacteria</taxon>
        <taxon>Bacillati</taxon>
        <taxon>Actinomycetota</taxon>
        <taxon>Actinomycetes</taxon>
        <taxon>Mycobacteriales</taxon>
        <taxon>Nocardiaceae</taxon>
        <taxon>Nocardia</taxon>
    </lineage>
</organism>
<gene>
    <name evidence="2" type="ORF">DFR68_107296</name>
</gene>
<dbReference type="Proteomes" id="UP000255355">
    <property type="component" value="Unassembled WGS sequence"/>
</dbReference>
<dbReference type="Pfam" id="PF19866">
    <property type="entry name" value="DUF6339"/>
    <property type="match status" value="1"/>
</dbReference>
<dbReference type="InterPro" id="IPR001387">
    <property type="entry name" value="Cro/C1-type_HTH"/>
</dbReference>
<dbReference type="EMBL" id="QQAZ01000007">
    <property type="protein sequence ID" value="RDI49168.1"/>
    <property type="molecule type" value="Genomic_DNA"/>
</dbReference>
<evidence type="ECO:0000313" key="2">
    <source>
        <dbReference type="EMBL" id="RDI49168.1"/>
    </source>
</evidence>
<dbReference type="InterPro" id="IPR045920">
    <property type="entry name" value="DUF6339"/>
</dbReference>
<dbReference type="InterPro" id="IPR010982">
    <property type="entry name" value="Lambda_DNA-bd_dom_sf"/>
</dbReference>
<feature type="domain" description="HTH cro/C1-type" evidence="1">
    <location>
        <begin position="292"/>
        <end position="346"/>
    </location>
</feature>
<dbReference type="SUPFAM" id="SSF47413">
    <property type="entry name" value="lambda repressor-like DNA-binding domains"/>
    <property type="match status" value="1"/>
</dbReference>